<evidence type="ECO:0000259" key="3">
    <source>
        <dbReference type="Pfam" id="PF00535"/>
    </source>
</evidence>
<dbReference type="SUPFAM" id="SSF48452">
    <property type="entry name" value="TPR-like"/>
    <property type="match status" value="1"/>
</dbReference>
<keyword evidence="5" id="KW-1185">Reference proteome</keyword>
<protein>
    <recommendedName>
        <fullName evidence="3">Glycosyltransferase 2-like domain-containing protein</fullName>
    </recommendedName>
</protein>
<dbReference type="InterPro" id="IPR029044">
    <property type="entry name" value="Nucleotide-diphossugar_trans"/>
</dbReference>
<dbReference type="PANTHER" id="PTHR43630">
    <property type="entry name" value="POLY-BETA-1,6-N-ACETYL-D-GLUCOSAMINE SYNTHASE"/>
    <property type="match status" value="1"/>
</dbReference>
<dbReference type="EMBL" id="AP025592">
    <property type="protein sequence ID" value="BDG07073.1"/>
    <property type="molecule type" value="Genomic_DNA"/>
</dbReference>
<dbReference type="RefSeq" id="WP_248343681.1">
    <property type="nucleotide sequence ID" value="NZ_AP025592.1"/>
</dbReference>
<dbReference type="InterPro" id="IPR011990">
    <property type="entry name" value="TPR-like_helical_dom_sf"/>
</dbReference>
<evidence type="ECO:0000313" key="4">
    <source>
        <dbReference type="EMBL" id="BDG07073.1"/>
    </source>
</evidence>
<dbReference type="Pfam" id="PF00535">
    <property type="entry name" value="Glycos_transf_2"/>
    <property type="match status" value="1"/>
</dbReference>
<evidence type="ECO:0000256" key="2">
    <source>
        <dbReference type="SAM" id="MobiDB-lite"/>
    </source>
</evidence>
<dbReference type="PANTHER" id="PTHR43630:SF2">
    <property type="entry name" value="GLYCOSYLTRANSFERASE"/>
    <property type="match status" value="1"/>
</dbReference>
<gene>
    <name evidence="4" type="ORF">AMPC_01860</name>
</gene>
<name>A0ABN6N1N1_9BACT</name>
<evidence type="ECO:0000256" key="1">
    <source>
        <dbReference type="ARBA" id="ARBA00038494"/>
    </source>
</evidence>
<organism evidence="4 5">
    <name type="scientific">Anaeromyxobacter paludicola</name>
    <dbReference type="NCBI Taxonomy" id="2918171"/>
    <lineage>
        <taxon>Bacteria</taxon>
        <taxon>Pseudomonadati</taxon>
        <taxon>Myxococcota</taxon>
        <taxon>Myxococcia</taxon>
        <taxon>Myxococcales</taxon>
        <taxon>Cystobacterineae</taxon>
        <taxon>Anaeromyxobacteraceae</taxon>
        <taxon>Anaeromyxobacter</taxon>
    </lineage>
</organism>
<proteinExistence type="inferred from homology"/>
<feature type="region of interest" description="Disordered" evidence="2">
    <location>
        <begin position="434"/>
        <end position="456"/>
    </location>
</feature>
<dbReference type="Proteomes" id="UP001162734">
    <property type="component" value="Chromosome"/>
</dbReference>
<reference evidence="5" key="1">
    <citation type="journal article" date="2022" name="Int. J. Syst. Evol. Microbiol.">
        <title>Anaeromyxobacter oryzae sp. nov., Anaeromyxobacter diazotrophicus sp. nov. and Anaeromyxobacter paludicola sp. nov., isolated from paddy soils.</title>
        <authorList>
            <person name="Itoh H."/>
            <person name="Xu Z."/>
            <person name="Mise K."/>
            <person name="Masuda Y."/>
            <person name="Ushijima N."/>
            <person name="Hayakawa C."/>
            <person name="Shiratori Y."/>
            <person name="Senoo K."/>
        </authorList>
    </citation>
    <scope>NUCLEOTIDE SEQUENCE [LARGE SCALE GENOMIC DNA]</scope>
    <source>
        <strain evidence="5">Red630</strain>
    </source>
</reference>
<feature type="domain" description="Glycosyltransferase 2-like" evidence="3">
    <location>
        <begin position="6"/>
        <end position="98"/>
    </location>
</feature>
<accession>A0ABN6N1N1</accession>
<dbReference type="SUPFAM" id="SSF53448">
    <property type="entry name" value="Nucleotide-diphospho-sugar transferases"/>
    <property type="match status" value="1"/>
</dbReference>
<sequence>MPLLTLCVIARDEEAMLEGCLASARDAVDEVVLVDTGSRDRTAALARAAGARVLEQPWADDFSAPRNLALAEARGDWVLQLDADERLAPGSGEALRQALRGGGFERGLLRLHNASRLDAAPAEVLSGRARLGEPQWLLRAFRRLPGVRYESPIHESPLPSLVRAGARPRFLDAEIVHLGAVPGLRDARAKSARNAALLRRRLEDAPGDVRLWGYLALELAGAGDRAGAAEAAERGWQVLAALPPGISAHQLCAARATLAYNDGDLDRALQTVDRLVAREGDSPDAMFLRGSTLLRLAFREPPGAVRQAVLEQAARALQATLATAGAPHERRTLGGASGHAANGQLGLVLLARRDWAGARDALLAALGDRPGDREAALGLAEARAELGEAAQALRELEPLLDASPDGWAVAARAAQVLGALDDARALLAEAARRQSAGFSAPHRRERAQALAGEVSR</sequence>
<dbReference type="Gene3D" id="1.25.40.10">
    <property type="entry name" value="Tetratricopeptide repeat domain"/>
    <property type="match status" value="2"/>
</dbReference>
<evidence type="ECO:0000313" key="5">
    <source>
        <dbReference type="Proteomes" id="UP001162734"/>
    </source>
</evidence>
<dbReference type="Gene3D" id="3.90.550.10">
    <property type="entry name" value="Spore Coat Polysaccharide Biosynthesis Protein SpsA, Chain A"/>
    <property type="match status" value="1"/>
</dbReference>
<comment type="similarity">
    <text evidence="1">Belongs to the glycosyltransferase 2 family. WaaE/KdtX subfamily.</text>
</comment>
<dbReference type="InterPro" id="IPR001173">
    <property type="entry name" value="Glyco_trans_2-like"/>
</dbReference>